<organism evidence="1 2">
    <name type="scientific">Flavobacterium keumense</name>
    <dbReference type="NCBI Taxonomy" id="1306518"/>
    <lineage>
        <taxon>Bacteria</taxon>
        <taxon>Pseudomonadati</taxon>
        <taxon>Bacteroidota</taxon>
        <taxon>Flavobacteriia</taxon>
        <taxon>Flavobacteriales</taxon>
        <taxon>Flavobacteriaceae</taxon>
        <taxon>Flavobacterium</taxon>
    </lineage>
</organism>
<reference evidence="1 2" key="1">
    <citation type="submission" date="2023-06" db="EMBL/GenBank/DDBJ databases">
        <title>Complete Genome Sequence of Flavobacterium keumense K3R-10.</title>
        <authorList>
            <person name="Jeong H."/>
            <person name="Jhang S.Y."/>
            <person name="Kim J.N."/>
        </authorList>
    </citation>
    <scope>NUCLEOTIDE SEQUENCE [LARGE SCALE GENOMIC DNA]</scope>
    <source>
        <strain evidence="1 2">K3R-10</strain>
    </source>
</reference>
<dbReference type="EMBL" id="CP092332">
    <property type="protein sequence ID" value="WGK93822.1"/>
    <property type="molecule type" value="Genomic_DNA"/>
</dbReference>
<evidence type="ECO:0000313" key="2">
    <source>
        <dbReference type="Proteomes" id="UP001232117"/>
    </source>
</evidence>
<sequence>MKPDIYLKSVLTVIAFCLVINTLKDFEIIPKAYANDSKNNNLPLTPPKNYGLVPVNPDGTIDVNISSISTSDELDVNISEIGDGHVFHGGPIDVRVVK</sequence>
<proteinExistence type="predicted"/>
<keyword evidence="2" id="KW-1185">Reference proteome</keyword>
<dbReference type="Proteomes" id="UP001232117">
    <property type="component" value="Chromosome"/>
</dbReference>
<dbReference type="RefSeq" id="WP_264533449.1">
    <property type="nucleotide sequence ID" value="NZ_CP092332.1"/>
</dbReference>
<accession>A0ABY8N697</accession>
<name>A0ABY8N697_9FLAO</name>
<evidence type="ECO:0000313" key="1">
    <source>
        <dbReference type="EMBL" id="WGK93822.1"/>
    </source>
</evidence>
<protein>
    <submittedName>
        <fullName evidence="1">Uncharacterized protein</fullName>
    </submittedName>
</protein>
<gene>
    <name evidence="1" type="ORF">MG292_06885</name>
</gene>